<feature type="binding site" evidence="2">
    <location>
        <position position="74"/>
    </location>
    <ligand>
        <name>substrate</name>
    </ligand>
</feature>
<dbReference type="AlphaFoldDB" id="A0A2I6S525"/>
<evidence type="ECO:0008006" key="5">
    <source>
        <dbReference type="Google" id="ProtNLM"/>
    </source>
</evidence>
<dbReference type="RefSeq" id="WP_102246421.1">
    <property type="nucleotide sequence ID" value="NZ_CP025682.1"/>
</dbReference>
<dbReference type="Proteomes" id="UP000242205">
    <property type="component" value="Chromosome"/>
</dbReference>
<dbReference type="KEGG" id="atw:C0099_04995"/>
<evidence type="ECO:0000256" key="2">
    <source>
        <dbReference type="PIRSR" id="PIRSR620019-2"/>
    </source>
</evidence>
<accession>A0A2I6S525</accession>
<dbReference type="OrthoDB" id="272049at2"/>
<proteinExistence type="inferred from homology"/>
<organism evidence="3 4">
    <name type="scientific">Pseudazoarcus pumilus</name>
    <dbReference type="NCBI Taxonomy" id="2067960"/>
    <lineage>
        <taxon>Bacteria</taxon>
        <taxon>Pseudomonadati</taxon>
        <taxon>Pseudomonadota</taxon>
        <taxon>Betaproteobacteria</taxon>
        <taxon>Rhodocyclales</taxon>
        <taxon>Zoogloeaceae</taxon>
        <taxon>Pseudazoarcus</taxon>
    </lineage>
</organism>
<dbReference type="InterPro" id="IPR020019">
    <property type="entry name" value="AcTrfase_PglD-like"/>
</dbReference>
<dbReference type="SUPFAM" id="SSF51161">
    <property type="entry name" value="Trimeric LpxA-like enzymes"/>
    <property type="match status" value="1"/>
</dbReference>
<protein>
    <recommendedName>
        <fullName evidence="5">Acetyltransferase</fullName>
    </recommendedName>
</protein>
<evidence type="ECO:0000256" key="1">
    <source>
        <dbReference type="ARBA" id="ARBA00007274"/>
    </source>
</evidence>
<reference evidence="3 4" key="1">
    <citation type="submission" date="2018-01" db="EMBL/GenBank/DDBJ databases">
        <authorList>
            <person name="Fu G.-Y."/>
        </authorList>
    </citation>
    <scope>NUCLEOTIDE SEQUENCE [LARGE SCALE GENOMIC DNA]</scope>
    <source>
        <strain evidence="3 4">SY39</strain>
    </source>
</reference>
<evidence type="ECO:0000313" key="3">
    <source>
        <dbReference type="EMBL" id="AUN94351.1"/>
    </source>
</evidence>
<comment type="similarity">
    <text evidence="1">Belongs to the transferase hexapeptide repeat family.</text>
</comment>
<dbReference type="PANTHER" id="PTHR43300">
    <property type="entry name" value="ACETYLTRANSFERASE"/>
    <property type="match status" value="1"/>
</dbReference>
<keyword evidence="4" id="KW-1185">Reference proteome</keyword>
<dbReference type="PANTHER" id="PTHR43300:SF7">
    <property type="entry name" value="UDP-N-ACETYLBACILLOSAMINE N-ACETYLTRANSFERASE"/>
    <property type="match status" value="1"/>
</dbReference>
<dbReference type="Gene3D" id="2.160.10.10">
    <property type="entry name" value="Hexapeptide repeat proteins"/>
    <property type="match status" value="2"/>
</dbReference>
<dbReference type="CDD" id="cd03360">
    <property type="entry name" value="LbH_AT_putative"/>
    <property type="match status" value="1"/>
</dbReference>
<gene>
    <name evidence="3" type="ORF">C0099_04995</name>
</gene>
<sequence>MTPSHAAPILILGTSRFSEEVAEWVDETPGLDMAGFVENLDREKCGTLLLGRPVHWIDALASMPRELSLLCGLGTTRRQRYIEQVAPLALPFATLVHPSAHVAPSARVGAGGLIGPGAMLATRVVLADHALVNKGAIIGHHSHIGAGVTIGLGARLGGGCVVEDGAYIAMGAILLENVRVGAGALVSAGALVTHDVPAHTQVMGMPARVVREGVDGR</sequence>
<name>A0A2I6S525_9RHOO</name>
<dbReference type="EMBL" id="CP025682">
    <property type="protein sequence ID" value="AUN94351.1"/>
    <property type="molecule type" value="Genomic_DNA"/>
</dbReference>
<evidence type="ECO:0000313" key="4">
    <source>
        <dbReference type="Proteomes" id="UP000242205"/>
    </source>
</evidence>
<dbReference type="InterPro" id="IPR011004">
    <property type="entry name" value="Trimer_LpxA-like_sf"/>
</dbReference>
<dbReference type="InterPro" id="IPR050179">
    <property type="entry name" value="Trans_hexapeptide_repeat"/>
</dbReference>